<evidence type="ECO:0000313" key="2">
    <source>
        <dbReference type="EMBL" id="KAH3859178.1"/>
    </source>
</evidence>
<gene>
    <name evidence="2" type="ORF">DPMN_101894</name>
</gene>
<dbReference type="SUPFAM" id="SSF48452">
    <property type="entry name" value="TPR-like"/>
    <property type="match status" value="1"/>
</dbReference>
<accession>A0A9D4LIG7</accession>
<dbReference type="EMBL" id="JAIWYP010000003">
    <property type="protein sequence ID" value="KAH3859178.1"/>
    <property type="molecule type" value="Genomic_DNA"/>
</dbReference>
<evidence type="ECO:0008006" key="4">
    <source>
        <dbReference type="Google" id="ProtNLM"/>
    </source>
</evidence>
<dbReference type="Proteomes" id="UP000828390">
    <property type="component" value="Unassembled WGS sequence"/>
</dbReference>
<keyword evidence="3" id="KW-1185">Reference proteome</keyword>
<organism evidence="2 3">
    <name type="scientific">Dreissena polymorpha</name>
    <name type="common">Zebra mussel</name>
    <name type="synonym">Mytilus polymorpha</name>
    <dbReference type="NCBI Taxonomy" id="45954"/>
    <lineage>
        <taxon>Eukaryota</taxon>
        <taxon>Metazoa</taxon>
        <taxon>Spiralia</taxon>
        <taxon>Lophotrochozoa</taxon>
        <taxon>Mollusca</taxon>
        <taxon>Bivalvia</taxon>
        <taxon>Autobranchia</taxon>
        <taxon>Heteroconchia</taxon>
        <taxon>Euheterodonta</taxon>
        <taxon>Imparidentia</taxon>
        <taxon>Neoheterodontei</taxon>
        <taxon>Myida</taxon>
        <taxon>Dreissenoidea</taxon>
        <taxon>Dreissenidae</taxon>
        <taxon>Dreissena</taxon>
    </lineage>
</organism>
<dbReference type="InterPro" id="IPR011990">
    <property type="entry name" value="TPR-like_helical_dom_sf"/>
</dbReference>
<sequence length="130" mass="15427">MYRTITSDNYRERKSSIYYGHCTPTEWAISDVNPFFYYLTFLSNSKKEKQVKSFKKLIEYCKTNPTVDDSSDYFETALNMLGNTLERMDRKSEAWNTYKRSIAYAPHNNAAYWHLFRLLGRHLYSGASEK</sequence>
<reference evidence="2" key="2">
    <citation type="submission" date="2020-11" db="EMBL/GenBank/DDBJ databases">
        <authorList>
            <person name="McCartney M.A."/>
            <person name="Auch B."/>
            <person name="Kono T."/>
            <person name="Mallez S."/>
            <person name="Becker A."/>
            <person name="Gohl D.M."/>
            <person name="Silverstein K.A.T."/>
            <person name="Koren S."/>
            <person name="Bechman K.B."/>
            <person name="Herman A."/>
            <person name="Abrahante J.E."/>
            <person name="Garbe J."/>
        </authorList>
    </citation>
    <scope>NUCLEOTIDE SEQUENCE</scope>
    <source>
        <strain evidence="2">Duluth1</strain>
        <tissue evidence="2">Whole animal</tissue>
    </source>
</reference>
<keyword evidence="1" id="KW-0802">TPR repeat</keyword>
<evidence type="ECO:0000256" key="1">
    <source>
        <dbReference type="PROSITE-ProRule" id="PRU00339"/>
    </source>
</evidence>
<dbReference type="InterPro" id="IPR019734">
    <property type="entry name" value="TPR_rpt"/>
</dbReference>
<dbReference type="PROSITE" id="PS50005">
    <property type="entry name" value="TPR"/>
    <property type="match status" value="1"/>
</dbReference>
<dbReference type="AlphaFoldDB" id="A0A9D4LIG7"/>
<protein>
    <recommendedName>
        <fullName evidence="4">Tetratricopeptide repeat protein</fullName>
    </recommendedName>
</protein>
<evidence type="ECO:0000313" key="3">
    <source>
        <dbReference type="Proteomes" id="UP000828390"/>
    </source>
</evidence>
<reference evidence="2" key="1">
    <citation type="journal article" date="2019" name="bioRxiv">
        <title>The Genome of the Zebra Mussel, Dreissena polymorpha: A Resource for Invasive Species Research.</title>
        <authorList>
            <person name="McCartney M.A."/>
            <person name="Auch B."/>
            <person name="Kono T."/>
            <person name="Mallez S."/>
            <person name="Zhang Y."/>
            <person name="Obille A."/>
            <person name="Becker A."/>
            <person name="Abrahante J.E."/>
            <person name="Garbe J."/>
            <person name="Badalamenti J.P."/>
            <person name="Herman A."/>
            <person name="Mangelson H."/>
            <person name="Liachko I."/>
            <person name="Sullivan S."/>
            <person name="Sone E.D."/>
            <person name="Koren S."/>
            <person name="Silverstein K.A.T."/>
            <person name="Beckman K.B."/>
            <person name="Gohl D.M."/>
        </authorList>
    </citation>
    <scope>NUCLEOTIDE SEQUENCE</scope>
    <source>
        <strain evidence="2">Duluth1</strain>
        <tissue evidence="2">Whole animal</tissue>
    </source>
</reference>
<comment type="caution">
    <text evidence="2">The sequence shown here is derived from an EMBL/GenBank/DDBJ whole genome shotgun (WGS) entry which is preliminary data.</text>
</comment>
<name>A0A9D4LIG7_DREPO</name>
<feature type="repeat" description="TPR" evidence="1">
    <location>
        <begin position="75"/>
        <end position="108"/>
    </location>
</feature>
<dbReference type="Gene3D" id="1.25.40.10">
    <property type="entry name" value="Tetratricopeptide repeat domain"/>
    <property type="match status" value="1"/>
</dbReference>
<proteinExistence type="predicted"/>